<organism evidence="7 8">
    <name type="scientific">Cytobacillus firmus</name>
    <name type="common">Bacillus firmus</name>
    <dbReference type="NCBI Taxonomy" id="1399"/>
    <lineage>
        <taxon>Bacteria</taxon>
        <taxon>Bacillati</taxon>
        <taxon>Bacillota</taxon>
        <taxon>Bacilli</taxon>
        <taxon>Bacillales</taxon>
        <taxon>Bacillaceae</taxon>
        <taxon>Cytobacillus</taxon>
    </lineage>
</organism>
<keyword evidence="5 6" id="KW-0472">Membrane</keyword>
<feature type="transmembrane region" description="Helical" evidence="6">
    <location>
        <begin position="325"/>
        <end position="350"/>
    </location>
</feature>
<evidence type="ECO:0000256" key="4">
    <source>
        <dbReference type="ARBA" id="ARBA00022989"/>
    </source>
</evidence>
<evidence type="ECO:0000256" key="5">
    <source>
        <dbReference type="ARBA" id="ARBA00023136"/>
    </source>
</evidence>
<keyword evidence="2" id="KW-1003">Cell membrane</keyword>
<evidence type="ECO:0000256" key="1">
    <source>
        <dbReference type="ARBA" id="ARBA00004651"/>
    </source>
</evidence>
<comment type="caution">
    <text evidence="7">The sequence shown here is derived from an EMBL/GenBank/DDBJ whole genome shotgun (WGS) entry which is preliminary data.</text>
</comment>
<keyword evidence="3 6" id="KW-0812">Transmembrane</keyword>
<dbReference type="RefSeq" id="WP_159347288.1">
    <property type="nucleotide sequence ID" value="NZ_JBALOT010000032.1"/>
</dbReference>
<dbReference type="InterPro" id="IPR050833">
    <property type="entry name" value="Poly_Biosynth_Transport"/>
</dbReference>
<feature type="transmembrane region" description="Helical" evidence="6">
    <location>
        <begin position="387"/>
        <end position="410"/>
    </location>
</feature>
<feature type="transmembrane region" description="Helical" evidence="6">
    <location>
        <begin position="87"/>
        <end position="110"/>
    </location>
</feature>
<dbReference type="AlphaFoldDB" id="A0A800MS07"/>
<feature type="transmembrane region" description="Helical" evidence="6">
    <location>
        <begin position="422"/>
        <end position="454"/>
    </location>
</feature>
<feature type="transmembrane region" description="Helical" evidence="6">
    <location>
        <begin position="253"/>
        <end position="275"/>
    </location>
</feature>
<dbReference type="GO" id="GO:0005886">
    <property type="term" value="C:plasma membrane"/>
    <property type="evidence" value="ECO:0007669"/>
    <property type="project" value="UniProtKB-SubCell"/>
</dbReference>
<feature type="transmembrane region" description="Helical" evidence="6">
    <location>
        <begin position="116"/>
        <end position="138"/>
    </location>
</feature>
<dbReference type="OrthoDB" id="385011at2"/>
<feature type="transmembrane region" description="Helical" evidence="6">
    <location>
        <begin position="219"/>
        <end position="241"/>
    </location>
</feature>
<evidence type="ECO:0000313" key="8">
    <source>
        <dbReference type="Proteomes" id="UP000465778"/>
    </source>
</evidence>
<feature type="transmembrane region" description="Helical" evidence="6">
    <location>
        <begin position="12"/>
        <end position="33"/>
    </location>
</feature>
<evidence type="ECO:0000256" key="6">
    <source>
        <dbReference type="SAM" id="Phobius"/>
    </source>
</evidence>
<comment type="subcellular location">
    <subcellularLocation>
        <location evidence="1">Cell membrane</location>
        <topology evidence="1">Multi-pass membrane protein</topology>
    </subcellularLocation>
</comment>
<reference evidence="7 8" key="1">
    <citation type="journal article" date="2020" name="G3 (Bethesda)">
        <title>Whole Genome Sequencing and Comparative Genomics of Two Nematicidal Bacillus Strains Reveals a Wide Range of Possible Virulence Factors.</title>
        <authorList>
            <person name="Susic N."/>
            <person name="Janezic S."/>
            <person name="Rupnik M."/>
            <person name="Geric Stare B."/>
        </authorList>
    </citation>
    <scope>NUCLEOTIDE SEQUENCE [LARGE SCALE GENOMIC DNA]</scope>
    <source>
        <strain evidence="7 8">I-1582</strain>
    </source>
</reference>
<feature type="transmembrane region" description="Helical" evidence="6">
    <location>
        <begin position="296"/>
        <end position="319"/>
    </location>
</feature>
<dbReference type="PANTHER" id="PTHR30250">
    <property type="entry name" value="PST FAMILY PREDICTED COLANIC ACID TRANSPORTER"/>
    <property type="match status" value="1"/>
</dbReference>
<evidence type="ECO:0000313" key="7">
    <source>
        <dbReference type="EMBL" id="KAF0821316.1"/>
    </source>
</evidence>
<feature type="transmembrane region" description="Helical" evidence="6">
    <location>
        <begin position="362"/>
        <end position="381"/>
    </location>
</feature>
<protein>
    <recommendedName>
        <fullName evidence="9">O-antigen/teichoic acid export membrane protein</fullName>
    </recommendedName>
</protein>
<feature type="transmembrane region" description="Helical" evidence="6">
    <location>
        <begin position="176"/>
        <end position="195"/>
    </location>
</feature>
<gene>
    <name evidence="7" type="ORF">KIS1582_4977</name>
</gene>
<feature type="transmembrane region" description="Helical" evidence="6">
    <location>
        <begin position="45"/>
        <end position="66"/>
    </location>
</feature>
<name>A0A800MS07_CYTFI</name>
<feature type="transmembrane region" description="Helical" evidence="6">
    <location>
        <begin position="150"/>
        <end position="170"/>
    </location>
</feature>
<dbReference type="Proteomes" id="UP000465778">
    <property type="component" value="Unassembled WGS sequence"/>
</dbReference>
<accession>A0A800MS07</accession>
<keyword evidence="4 6" id="KW-1133">Transmembrane helix</keyword>
<proteinExistence type="predicted"/>
<evidence type="ECO:0000256" key="3">
    <source>
        <dbReference type="ARBA" id="ARBA00022692"/>
    </source>
</evidence>
<evidence type="ECO:0008006" key="9">
    <source>
        <dbReference type="Google" id="ProtNLM"/>
    </source>
</evidence>
<dbReference type="EMBL" id="VDEM01000124">
    <property type="protein sequence ID" value="KAF0821316.1"/>
    <property type="molecule type" value="Genomic_DNA"/>
</dbReference>
<evidence type="ECO:0000256" key="2">
    <source>
        <dbReference type="ARBA" id="ARBA00022475"/>
    </source>
</evidence>
<sequence>MNSKAINIIRNFSYALSSNLVSLIVSTIVILIVPKLISVEEYGYWQLYLFYSSYIGFLHFGWNDGIYLRFGGAEYKNLDKRLFFSQFYMMVGLQLLISIIMSITAILLFEDVDRRFIIWMIAICLLIVNVRQMLSLILQSTNRIKEYASVTMSGRIIYVLVIILLLVVGIRDYQLLIVSDLIGKLFSLSLAIYYCKDIVFRKVFSYYFSFREAVRNTKVGIKLMIANIASTLIIGVVRFGIEHSWDIETFGKVSLTMSVSGLMIVFINAIGIVIFPILRRTDNAKLSQIYITIRDFLMFILLFFMIVYFPLKGFLLFWLPNYAESLMFMALIFPMIVYEGKTVLLLNTYFKTLRKEKVMLRINLFSLFISILTTLLTTILVKDLNLAVLSIVFIIAFRCILAEIILTSFLKINVYKDIILELVMSIIFIVLGWFMNIWVAVIGYLVAYVIYMLIKRKDITNTIQYIKLLTKA</sequence>
<dbReference type="PANTHER" id="PTHR30250:SF11">
    <property type="entry name" value="O-ANTIGEN TRANSPORTER-RELATED"/>
    <property type="match status" value="1"/>
</dbReference>